<protein>
    <recommendedName>
        <fullName evidence="5">Apple domain-containing protein</fullName>
    </recommendedName>
</protein>
<evidence type="ECO:0000256" key="1">
    <source>
        <dbReference type="SAM" id="MobiDB-lite"/>
    </source>
</evidence>
<keyword evidence="2" id="KW-0732">Signal</keyword>
<sequence>MNPSASRPLPGAPLLKLTHHTGNTSKSTTTMAPIHLLLLSLLTPLSTTASPIAPRAGGPTFEPIPENCTITNQLPTTNITDPTAPNNTSSLLPSGWKLPTNFTNTHELYSSYFSQPFYTPAEQALHCQQQCYGFGERGTCKAVLLGYNVPTPEGYYGTEGGELATACLLYDVFLEERMFVPAPKGQYVNETASNVDCPV</sequence>
<feature type="signal peptide" evidence="2">
    <location>
        <begin position="1"/>
        <end position="49"/>
    </location>
</feature>
<dbReference type="AlphaFoldDB" id="A0A3M7HUF1"/>
<reference evidence="3 4" key="1">
    <citation type="journal article" date="2018" name="BMC Genomics">
        <title>Genomic evidence for intraspecific hybridization in a clonal and extremely halotolerant yeast.</title>
        <authorList>
            <person name="Gostincar C."/>
            <person name="Stajich J.E."/>
            <person name="Zupancic J."/>
            <person name="Zalar P."/>
            <person name="Gunde-Cimerman N."/>
        </authorList>
    </citation>
    <scope>NUCLEOTIDE SEQUENCE [LARGE SCALE GENOMIC DNA]</scope>
    <source>
        <strain evidence="3 4">EXF-171</strain>
    </source>
</reference>
<dbReference type="EMBL" id="QWIQ01000015">
    <property type="protein sequence ID" value="RMZ16913.1"/>
    <property type="molecule type" value="Genomic_DNA"/>
</dbReference>
<dbReference type="Proteomes" id="UP000281468">
    <property type="component" value="Unassembled WGS sequence"/>
</dbReference>
<organism evidence="3 4">
    <name type="scientific">Hortaea werneckii</name>
    <name type="common">Black yeast</name>
    <name type="synonym">Cladosporium werneckii</name>
    <dbReference type="NCBI Taxonomy" id="91943"/>
    <lineage>
        <taxon>Eukaryota</taxon>
        <taxon>Fungi</taxon>
        <taxon>Dikarya</taxon>
        <taxon>Ascomycota</taxon>
        <taxon>Pezizomycotina</taxon>
        <taxon>Dothideomycetes</taxon>
        <taxon>Dothideomycetidae</taxon>
        <taxon>Mycosphaerellales</taxon>
        <taxon>Teratosphaeriaceae</taxon>
        <taxon>Hortaea</taxon>
    </lineage>
</organism>
<dbReference type="VEuPathDB" id="FungiDB:BTJ68_10284"/>
<accession>A0A3M7HUF1</accession>
<proteinExistence type="predicted"/>
<feature type="compositionally biased region" description="Polar residues" evidence="1">
    <location>
        <begin position="68"/>
        <end position="92"/>
    </location>
</feature>
<evidence type="ECO:0008006" key="5">
    <source>
        <dbReference type="Google" id="ProtNLM"/>
    </source>
</evidence>
<evidence type="ECO:0000313" key="3">
    <source>
        <dbReference type="EMBL" id="RMZ16913.1"/>
    </source>
</evidence>
<feature type="region of interest" description="Disordered" evidence="1">
    <location>
        <begin position="1"/>
        <end position="27"/>
    </location>
</feature>
<gene>
    <name evidence="3" type="ORF">D0862_01066</name>
</gene>
<comment type="caution">
    <text evidence="3">The sequence shown here is derived from an EMBL/GenBank/DDBJ whole genome shotgun (WGS) entry which is preliminary data.</text>
</comment>
<feature type="region of interest" description="Disordered" evidence="1">
    <location>
        <begin position="53"/>
        <end position="92"/>
    </location>
</feature>
<evidence type="ECO:0000313" key="4">
    <source>
        <dbReference type="Proteomes" id="UP000281468"/>
    </source>
</evidence>
<name>A0A3M7HUF1_HORWE</name>
<feature type="chain" id="PRO_5017985214" description="Apple domain-containing protein" evidence="2">
    <location>
        <begin position="50"/>
        <end position="199"/>
    </location>
</feature>
<evidence type="ECO:0000256" key="2">
    <source>
        <dbReference type="SAM" id="SignalP"/>
    </source>
</evidence>